<evidence type="ECO:0000313" key="21">
    <source>
        <dbReference type="Proteomes" id="UP001152622"/>
    </source>
</evidence>
<keyword evidence="21" id="KW-1185">Reference proteome</keyword>
<evidence type="ECO:0000256" key="3">
    <source>
        <dbReference type="ARBA" id="ARBA00004141"/>
    </source>
</evidence>
<feature type="compositionally biased region" description="Basic and acidic residues" evidence="17">
    <location>
        <begin position="533"/>
        <end position="548"/>
    </location>
</feature>
<comment type="cofactor">
    <cofactor evidence="16">
        <name>a divalent metal cation</name>
        <dbReference type="ChEBI" id="CHEBI:60240"/>
    </cofactor>
    <text evidence="16">Binds 2 divalent metal cations per subunit. Site 1 may preferentially bind zinc ions, while site 2 has a preference for magnesium and/or manganese ions.</text>
</comment>
<feature type="compositionally biased region" description="Acidic residues" evidence="17">
    <location>
        <begin position="933"/>
        <end position="946"/>
    </location>
</feature>
<feature type="region of interest" description="Disordered" evidence="17">
    <location>
        <begin position="15"/>
        <end position="52"/>
    </location>
</feature>
<evidence type="ECO:0000259" key="19">
    <source>
        <dbReference type="PROSITE" id="PS51845"/>
    </source>
</evidence>
<dbReference type="Proteomes" id="UP001152622">
    <property type="component" value="Chromosome 2"/>
</dbReference>
<feature type="compositionally biased region" description="Acidic residues" evidence="17">
    <location>
        <begin position="1015"/>
        <end position="1026"/>
    </location>
</feature>
<keyword evidence="6 18" id="KW-0812">Transmembrane</keyword>
<accession>A0A9Q1G3D4</accession>
<feature type="compositionally biased region" description="Basic and acidic residues" evidence="17">
    <location>
        <begin position="464"/>
        <end position="477"/>
    </location>
</feature>
<feature type="compositionally biased region" description="Low complexity" evidence="17">
    <location>
        <begin position="445"/>
        <end position="455"/>
    </location>
</feature>
<evidence type="ECO:0000256" key="13">
    <source>
        <dbReference type="ARBA" id="ARBA00033684"/>
    </source>
</evidence>
<feature type="compositionally biased region" description="Basic and acidic residues" evidence="17">
    <location>
        <begin position="492"/>
        <end position="505"/>
    </location>
</feature>
<feature type="transmembrane region" description="Helical" evidence="18">
    <location>
        <begin position="219"/>
        <end position="237"/>
    </location>
</feature>
<keyword evidence="7 16" id="KW-0479">Metal-binding</keyword>
<evidence type="ECO:0000256" key="7">
    <source>
        <dbReference type="ARBA" id="ARBA00022723"/>
    </source>
</evidence>
<evidence type="ECO:0000256" key="1">
    <source>
        <dbReference type="ARBA" id="ARBA00001936"/>
    </source>
</evidence>
<dbReference type="InterPro" id="IPR023174">
    <property type="entry name" value="PDEase_CS"/>
</dbReference>
<gene>
    <name evidence="20" type="ORF">SKAU_G00045950</name>
</gene>
<dbReference type="InterPro" id="IPR036971">
    <property type="entry name" value="PDEase_catalytic_dom_sf"/>
</dbReference>
<evidence type="ECO:0000256" key="8">
    <source>
        <dbReference type="ARBA" id="ARBA00022801"/>
    </source>
</evidence>
<comment type="cofactor">
    <cofactor evidence="1">
        <name>Mn(2+)</name>
        <dbReference type="ChEBI" id="CHEBI:29035"/>
    </cofactor>
</comment>
<dbReference type="InterPro" id="IPR002073">
    <property type="entry name" value="PDEase_catalytic_dom"/>
</dbReference>
<dbReference type="GO" id="GO:0016020">
    <property type="term" value="C:membrane"/>
    <property type="evidence" value="ECO:0007669"/>
    <property type="project" value="UniProtKB-SubCell"/>
</dbReference>
<evidence type="ECO:0000256" key="15">
    <source>
        <dbReference type="ARBA" id="ARBA00060946"/>
    </source>
</evidence>
<feature type="transmembrane region" description="Helical" evidence="18">
    <location>
        <begin position="162"/>
        <end position="180"/>
    </location>
</feature>
<dbReference type="PROSITE" id="PS51845">
    <property type="entry name" value="PDEASE_I_2"/>
    <property type="match status" value="1"/>
</dbReference>
<dbReference type="EC" id="3.1.4.-" evidence="16"/>
<dbReference type="SUPFAM" id="SSF109604">
    <property type="entry name" value="HD-domain/PDEase-like"/>
    <property type="match status" value="1"/>
</dbReference>
<evidence type="ECO:0000256" key="16">
    <source>
        <dbReference type="RuleBase" id="RU363067"/>
    </source>
</evidence>
<protein>
    <recommendedName>
        <fullName evidence="16">Phosphodiesterase</fullName>
        <ecNumber evidence="16">3.1.4.-</ecNumber>
    </recommendedName>
</protein>
<evidence type="ECO:0000256" key="4">
    <source>
        <dbReference type="ARBA" id="ARBA00022535"/>
    </source>
</evidence>
<comment type="subcellular location">
    <subcellularLocation>
        <location evidence="3">Membrane</location>
        <topology evidence="3">Multi-pass membrane protein</topology>
    </subcellularLocation>
</comment>
<evidence type="ECO:0000256" key="2">
    <source>
        <dbReference type="ARBA" id="ARBA00001946"/>
    </source>
</evidence>
<feature type="compositionally biased region" description="Low complexity" evidence="17">
    <location>
        <begin position="509"/>
        <end position="518"/>
    </location>
</feature>
<evidence type="ECO:0000313" key="20">
    <source>
        <dbReference type="EMBL" id="KAJ8374015.1"/>
    </source>
</evidence>
<evidence type="ECO:0000256" key="10">
    <source>
        <dbReference type="ARBA" id="ARBA00023136"/>
    </source>
</evidence>
<dbReference type="FunFam" id="1.10.1300.10:FF:000008">
    <property type="entry name" value="Phosphodiesterase"/>
    <property type="match status" value="1"/>
</dbReference>
<evidence type="ECO:0000256" key="14">
    <source>
        <dbReference type="ARBA" id="ARBA00033709"/>
    </source>
</evidence>
<comment type="similarity">
    <text evidence="15">Belongs to the cyclic nucleotide phosphodiesterase family. PDE3 subfamily.</text>
</comment>
<dbReference type="PROSITE" id="PS00126">
    <property type="entry name" value="PDEASE_I_1"/>
    <property type="match status" value="1"/>
</dbReference>
<dbReference type="GO" id="GO:0004114">
    <property type="term" value="F:3',5'-cyclic-nucleotide phosphodiesterase activity"/>
    <property type="evidence" value="ECO:0007669"/>
    <property type="project" value="UniProtKB-EC"/>
</dbReference>
<feature type="region of interest" description="Disordered" evidence="17">
    <location>
        <begin position="291"/>
        <end position="316"/>
    </location>
</feature>
<evidence type="ECO:0000256" key="5">
    <source>
        <dbReference type="ARBA" id="ARBA00022553"/>
    </source>
</evidence>
<feature type="transmembrane region" description="Helical" evidence="18">
    <location>
        <begin position="192"/>
        <end position="212"/>
    </location>
</feature>
<feature type="domain" description="PDEase" evidence="19">
    <location>
        <begin position="572"/>
        <end position="986"/>
    </location>
</feature>
<dbReference type="PANTHER" id="PTHR11347">
    <property type="entry name" value="CYCLIC NUCLEOTIDE PHOSPHODIESTERASE"/>
    <property type="match status" value="1"/>
</dbReference>
<comment type="caution">
    <text evidence="20">The sequence shown here is derived from an EMBL/GenBank/DDBJ whole genome shotgun (WGS) entry which is preliminary data.</text>
</comment>
<keyword evidence="10 18" id="KW-0472">Membrane</keyword>
<dbReference type="GO" id="GO:0046872">
    <property type="term" value="F:metal ion binding"/>
    <property type="evidence" value="ECO:0007669"/>
    <property type="project" value="UniProtKB-KW"/>
</dbReference>
<comment type="cofactor">
    <cofactor evidence="2">
        <name>Mg(2+)</name>
        <dbReference type="ChEBI" id="CHEBI:18420"/>
    </cofactor>
</comment>
<dbReference type="CDD" id="cd00077">
    <property type="entry name" value="HDc"/>
    <property type="match status" value="1"/>
</dbReference>
<keyword evidence="4" id="KW-0140">cGMP</keyword>
<dbReference type="SMART" id="SM00471">
    <property type="entry name" value="HDc"/>
    <property type="match status" value="1"/>
</dbReference>
<comment type="catalytic activity">
    <reaction evidence="14">
        <text>a nucleoside 3',5'-cyclic phosphate + H2O = a nucleoside 5'-phosphate + H(+)</text>
        <dbReference type="Rhea" id="RHEA:14653"/>
        <dbReference type="ChEBI" id="CHEBI:15377"/>
        <dbReference type="ChEBI" id="CHEBI:15378"/>
        <dbReference type="ChEBI" id="CHEBI:57867"/>
        <dbReference type="ChEBI" id="CHEBI:58464"/>
        <dbReference type="EC" id="3.1.4.17"/>
    </reaction>
    <physiologicalReaction direction="left-to-right" evidence="14">
        <dbReference type="Rhea" id="RHEA:14654"/>
    </physiologicalReaction>
</comment>
<name>A0A9Q1G3D4_SYNKA</name>
<dbReference type="Gene3D" id="1.10.1300.10">
    <property type="entry name" value="3'5'-cyclic nucleotide phosphodiesterase, catalytic domain"/>
    <property type="match status" value="1"/>
</dbReference>
<dbReference type="OrthoDB" id="546632at2759"/>
<dbReference type="AlphaFoldDB" id="A0A9Q1G3D4"/>
<dbReference type="GO" id="GO:0007165">
    <property type="term" value="P:signal transduction"/>
    <property type="evidence" value="ECO:0007669"/>
    <property type="project" value="InterPro"/>
</dbReference>
<dbReference type="EMBL" id="JAINUF010000002">
    <property type="protein sequence ID" value="KAJ8374015.1"/>
    <property type="molecule type" value="Genomic_DNA"/>
</dbReference>
<proteinExistence type="inferred from homology"/>
<feature type="compositionally biased region" description="Polar residues" evidence="17">
    <location>
        <begin position="519"/>
        <end position="529"/>
    </location>
</feature>
<feature type="region of interest" description="Disordered" evidence="17">
    <location>
        <begin position="445"/>
        <end position="552"/>
    </location>
</feature>
<feature type="region of interest" description="Disordered" evidence="17">
    <location>
        <begin position="985"/>
        <end position="1051"/>
    </location>
</feature>
<feature type="transmembrane region" description="Helical" evidence="18">
    <location>
        <begin position="86"/>
        <end position="107"/>
    </location>
</feature>
<evidence type="ECO:0000256" key="6">
    <source>
        <dbReference type="ARBA" id="ARBA00022692"/>
    </source>
</evidence>
<dbReference type="Pfam" id="PF00233">
    <property type="entry name" value="PDEase_I"/>
    <property type="match status" value="1"/>
</dbReference>
<reference evidence="20" key="1">
    <citation type="journal article" date="2023" name="Science">
        <title>Genome structures resolve the early diversification of teleost fishes.</title>
        <authorList>
            <person name="Parey E."/>
            <person name="Louis A."/>
            <person name="Montfort J."/>
            <person name="Bouchez O."/>
            <person name="Roques C."/>
            <person name="Iampietro C."/>
            <person name="Lluch J."/>
            <person name="Castinel A."/>
            <person name="Donnadieu C."/>
            <person name="Desvignes T."/>
            <person name="Floi Bucao C."/>
            <person name="Jouanno E."/>
            <person name="Wen M."/>
            <person name="Mejri S."/>
            <person name="Dirks R."/>
            <person name="Jansen H."/>
            <person name="Henkel C."/>
            <person name="Chen W.J."/>
            <person name="Zahm M."/>
            <person name="Cabau C."/>
            <person name="Klopp C."/>
            <person name="Thompson A.W."/>
            <person name="Robinson-Rechavi M."/>
            <person name="Braasch I."/>
            <person name="Lecointre G."/>
            <person name="Bobe J."/>
            <person name="Postlethwait J.H."/>
            <person name="Berthelot C."/>
            <person name="Roest Crollius H."/>
            <person name="Guiguen Y."/>
        </authorList>
    </citation>
    <scope>NUCLEOTIDE SEQUENCE</scope>
    <source>
        <strain evidence="20">WJC10195</strain>
    </source>
</reference>
<feature type="region of interest" description="Disordered" evidence="17">
    <location>
        <begin position="928"/>
        <end position="955"/>
    </location>
</feature>
<evidence type="ECO:0000256" key="11">
    <source>
        <dbReference type="ARBA" id="ARBA00023149"/>
    </source>
</evidence>
<evidence type="ECO:0000256" key="9">
    <source>
        <dbReference type="ARBA" id="ARBA00022989"/>
    </source>
</evidence>
<keyword evidence="5" id="KW-0597">Phosphoprotein</keyword>
<evidence type="ECO:0000256" key="17">
    <source>
        <dbReference type="SAM" id="MobiDB-lite"/>
    </source>
</evidence>
<sequence length="1051" mass="116403">MARRELRREIRFMGRRAGQRRTERRANCGGGTSGISRKRDEKSPRAPDRNGNVKTCITSLSLDPDYRALPRLVLDKIRSSERLSSAVLVGSLSVFLALVVKFVNWGFEHSDRSNSRQSGSPVIFTSSCAGELLLTWWHLLSTIVTLLCAFFWVGLHLIRCGVLIQTVLFLLTVCHLSEAAAQSLLHGAEEQLLSFTSTVVVLACLASGALMVAKLEHGISIIVFISVVRTVSIISLSKVRASWRPYLAYVVGVLGVLLARYADKLLPNQGVQREGCTSVTGAKEDIPVFKRRRRSSSGISSDMAHGQSNSKSRRRTSLPCIQRDQMLYQSELDHKRGTRMSQSLSTSVTVDIAVMGEAHGLISDLLADPSLSPNTSTSLRAVSNLLSAQLSFQPLHRPRVHTIGSFGDTYGCSDSDDGGLDRGERLAIAKRLRRNLPPGVLHRVSSTWTTTTSATGLPTLEAGPVRRDRAASIKPAHESSTCSCGRTYAKPSHGEGSVDRIHRTNDPATTSSDYDSTYETNNSDSSDVAQNDDEPRSTRKPAEPREGCRTCPSERSVLHPLILTGEEPVLAPDPLVMAELEPLMGQLSNWNFPIFSLVEKTHSNGGRILSQVSYRLFEDTGLFETFKIPVREFMNYFHALESGYRDIPYHNRIHATDVLHAVWYLTTQAIPGLPGLVNDHSSASDSDSDSGITHSHMGFLLSKTYAVSEDGYGCLSGLIPALELMALYVAAAMHDYDHPGRTNAFLVATGAPQAVLYNDRSVLENHHAASAWNLFMSRPEYNFLLNLDHVEFKRFRFLVIEAILATDLKKHFDFLAEFNAKVGDDGSSGIDWSNENDRLLVCQMCIKLADINGPLKSRDLHLQWTEGIVNEFYQQGDEESSLGLPISPFMDRSAPQLAKLQESFITHMVGPLSSSYDSASLMPGRWVERGEGEEGEAEEEEEEDTAGDNMSEASRRALRKRRKVCCQITQHLLENHKMWKKVMAEEGQKQGEGEGEEEEPTCHGKPTEPNLAIREEEEEDEEDEEEPGSKRVEPAEVPERRAGTEEELDAP</sequence>
<feature type="compositionally biased region" description="Basic and acidic residues" evidence="17">
    <location>
        <begin position="1027"/>
        <end position="1044"/>
    </location>
</feature>
<keyword evidence="8 16" id="KW-0378">Hydrolase</keyword>
<keyword evidence="9 18" id="KW-1133">Transmembrane helix</keyword>
<feature type="transmembrane region" description="Helical" evidence="18">
    <location>
        <begin position="136"/>
        <end position="155"/>
    </location>
</feature>
<organism evidence="20 21">
    <name type="scientific">Synaphobranchus kaupii</name>
    <name type="common">Kaup's arrowtooth eel</name>
    <dbReference type="NCBI Taxonomy" id="118154"/>
    <lineage>
        <taxon>Eukaryota</taxon>
        <taxon>Metazoa</taxon>
        <taxon>Chordata</taxon>
        <taxon>Craniata</taxon>
        <taxon>Vertebrata</taxon>
        <taxon>Euteleostomi</taxon>
        <taxon>Actinopterygii</taxon>
        <taxon>Neopterygii</taxon>
        <taxon>Teleostei</taxon>
        <taxon>Anguilliformes</taxon>
        <taxon>Synaphobranchidae</taxon>
        <taxon>Synaphobranchus</taxon>
    </lineage>
</organism>
<keyword evidence="11" id="KW-0114">cAMP</keyword>
<evidence type="ECO:0000256" key="18">
    <source>
        <dbReference type="SAM" id="Phobius"/>
    </source>
</evidence>
<feature type="compositionally biased region" description="Basic and acidic residues" evidence="17">
    <location>
        <begin position="37"/>
        <end position="48"/>
    </location>
</feature>
<dbReference type="InterPro" id="IPR003607">
    <property type="entry name" value="HD/PDEase_dom"/>
</dbReference>
<comment type="catalytic activity">
    <reaction evidence="13">
        <text>3',5'-cyclic GMP + H2O = GMP + H(+)</text>
        <dbReference type="Rhea" id="RHEA:16957"/>
        <dbReference type="ChEBI" id="CHEBI:15377"/>
        <dbReference type="ChEBI" id="CHEBI:15378"/>
        <dbReference type="ChEBI" id="CHEBI:57746"/>
        <dbReference type="ChEBI" id="CHEBI:58115"/>
    </reaction>
    <physiologicalReaction direction="left-to-right" evidence="13">
        <dbReference type="Rhea" id="RHEA:16958"/>
    </physiologicalReaction>
</comment>
<evidence type="ECO:0000256" key="12">
    <source>
        <dbReference type="ARBA" id="ARBA00033675"/>
    </source>
</evidence>
<comment type="catalytic activity">
    <reaction evidence="12">
        <text>3',5'-cyclic AMP + H2O = AMP + H(+)</text>
        <dbReference type="Rhea" id="RHEA:25277"/>
        <dbReference type="ChEBI" id="CHEBI:15377"/>
        <dbReference type="ChEBI" id="CHEBI:15378"/>
        <dbReference type="ChEBI" id="CHEBI:58165"/>
        <dbReference type="ChEBI" id="CHEBI:456215"/>
    </reaction>
    <physiologicalReaction direction="left-to-right" evidence="12">
        <dbReference type="Rhea" id="RHEA:25278"/>
    </physiologicalReaction>
</comment>